<sequence length="619" mass="72184">MSLVKLFVEMRSPFMLIIFIATAFCMELTKLEEESSDPTAINDLASSAPSKKRKSTTIDWDQSASKRQNFAGPDATLRPVGYEQQEYHCRQEFTDLIKDSPLEDLHPKKLSLMLRSWERNSDQVLSLATDSKEILDQRKWEELLLDNGTKHQTGEEKRLSSSSRDLCVKIRDRLNLLKEQRLLELGGLYSLSQNRRTFELLKSNHDGDSQMAKLIEDYPADTVKHIIERTWGSSGSVLDDIKQIIVDQRSLRKHTRTSGEKTVVPAVKYLFKTMDFLYKQGFLKGEDAKTYVLHDKELVNDLMTYVRASFVNEKYISSNYEQIWIGGESVINHWYFSPMHKVFEAFNEKDKQILTLYSLEARILEFVTKFKQSRRQQIPEEFQEIWASFSVQEYIDTLIKYISTSKQSIQYSKKGVIQMEMSVDERDQMKLQIGKMFEILHDVDWNPYSDPYDDYYSNWFRISNASLLYISICQLMDFTEKNFSGGIVEEIESLEKIHSAFGGSRAQRQAALSSSKLVQYMGFTNTLVYLIYDRKSELYLKKNEAHLRSAIQQYMREFSQEMIEFKKNHDIVGVDQTIFGDDANDFFDSVALHKEHSTDVFESALQMESLDIRKYISNH</sequence>
<keyword evidence="2" id="KW-1185">Reference proteome</keyword>
<evidence type="ECO:0000313" key="2">
    <source>
        <dbReference type="Proteomes" id="UP001060170"/>
    </source>
</evidence>
<evidence type="ECO:0000313" key="1">
    <source>
        <dbReference type="EMBL" id="KAI7949526.1"/>
    </source>
</evidence>
<dbReference type="Proteomes" id="UP001060170">
    <property type="component" value="Chromosome 8"/>
</dbReference>
<gene>
    <name evidence="1" type="ORF">MJO28_008347</name>
</gene>
<accession>A0ACC0EBX5</accession>
<reference evidence="2" key="1">
    <citation type="journal article" date="2018" name="BMC Genomics">
        <title>Genomic insights into host adaptation between the wheat stripe rust pathogen (Puccinia striiformis f. sp. tritici) and the barley stripe rust pathogen (Puccinia striiformis f. sp. hordei).</title>
        <authorList>
            <person name="Xia C."/>
            <person name="Wang M."/>
            <person name="Yin C."/>
            <person name="Cornejo O.E."/>
            <person name="Hulbert S.H."/>
            <person name="Chen X."/>
        </authorList>
    </citation>
    <scope>NUCLEOTIDE SEQUENCE [LARGE SCALE GENOMIC DNA]</scope>
    <source>
        <strain evidence="2">93-210</strain>
    </source>
</reference>
<name>A0ACC0EBX5_9BASI</name>
<feature type="non-terminal residue" evidence="1">
    <location>
        <position position="619"/>
    </location>
</feature>
<comment type="caution">
    <text evidence="1">The sequence shown here is derived from an EMBL/GenBank/DDBJ whole genome shotgun (WGS) entry which is preliminary data.</text>
</comment>
<reference evidence="2" key="2">
    <citation type="journal article" date="2018" name="Mol. Plant Microbe Interact.">
        <title>Genome sequence resources for the wheat stripe rust pathogen (Puccinia striiformis f. sp. tritici) and the barley stripe rust pathogen (Puccinia striiformis f. sp. hordei).</title>
        <authorList>
            <person name="Xia C."/>
            <person name="Wang M."/>
            <person name="Yin C."/>
            <person name="Cornejo O.E."/>
            <person name="Hulbert S.H."/>
            <person name="Chen X."/>
        </authorList>
    </citation>
    <scope>NUCLEOTIDE SEQUENCE [LARGE SCALE GENOMIC DNA]</scope>
    <source>
        <strain evidence="2">93-210</strain>
    </source>
</reference>
<proteinExistence type="predicted"/>
<organism evidence="1 2">
    <name type="scientific">Puccinia striiformis f. sp. tritici</name>
    <dbReference type="NCBI Taxonomy" id="168172"/>
    <lineage>
        <taxon>Eukaryota</taxon>
        <taxon>Fungi</taxon>
        <taxon>Dikarya</taxon>
        <taxon>Basidiomycota</taxon>
        <taxon>Pucciniomycotina</taxon>
        <taxon>Pucciniomycetes</taxon>
        <taxon>Pucciniales</taxon>
        <taxon>Pucciniaceae</taxon>
        <taxon>Puccinia</taxon>
    </lineage>
</organism>
<reference evidence="1 2" key="3">
    <citation type="journal article" date="2022" name="Microbiol. Spectr.">
        <title>Folding features and dynamics of 3D genome architecture in plant fungal pathogens.</title>
        <authorList>
            <person name="Xia C."/>
        </authorList>
    </citation>
    <scope>NUCLEOTIDE SEQUENCE [LARGE SCALE GENOMIC DNA]</scope>
    <source>
        <strain evidence="1 2">93-210</strain>
    </source>
</reference>
<protein>
    <submittedName>
        <fullName evidence="1">Uncharacterized protein</fullName>
    </submittedName>
</protein>
<dbReference type="EMBL" id="CM045872">
    <property type="protein sequence ID" value="KAI7949526.1"/>
    <property type="molecule type" value="Genomic_DNA"/>
</dbReference>